<feature type="domain" description="Rhodanese" evidence="3">
    <location>
        <begin position="161"/>
        <end position="274"/>
    </location>
</feature>
<sequence length="277" mass="29115">MASFLISTDDLAADLNAPDLRIVDASWHLDGGDARAEFDQARIPGAVFFDLDAVSDHTSDLPHMLPDAAAFAKAAGALGIAASDRIVVYDSQGLFSAARVWWTFRLMGAEDVRVLDGGLPRWRAEGHPLASGSAETPRLAVFVTSPRPGAVVDMPTVLAALSGDAQIIDARPAARFSGEATEPRPGLRSGHMPGALNLPFKSVLDADGRLLPAEALRDRFRQAGVTFDRPIITSCGSGVTAAILTLALAELGEDSALYDGAWAEWGGRSDTPVTTGP</sequence>
<dbReference type="PANTHER" id="PTHR11364">
    <property type="entry name" value="THIOSULFATE SULFERTANSFERASE"/>
    <property type="match status" value="1"/>
</dbReference>
<dbReference type="Proteomes" id="UP001445732">
    <property type="component" value="Unassembled WGS sequence"/>
</dbReference>
<dbReference type="GO" id="GO:0016784">
    <property type="term" value="F:3-mercaptopyruvate sulfurtransferase activity"/>
    <property type="evidence" value="ECO:0007669"/>
    <property type="project" value="UniProtKB-EC"/>
</dbReference>
<dbReference type="Gene3D" id="3.40.250.10">
    <property type="entry name" value="Rhodanese-like domain"/>
    <property type="match status" value="2"/>
</dbReference>
<dbReference type="CDD" id="cd01449">
    <property type="entry name" value="TST_Repeat_2"/>
    <property type="match status" value="1"/>
</dbReference>
<reference evidence="4 5" key="1">
    <citation type="submission" date="2024-06" db="EMBL/GenBank/DDBJ databases">
        <title>Brevundimonas sp. C11.</title>
        <authorList>
            <person name="Maltman C."/>
        </authorList>
    </citation>
    <scope>NUCLEOTIDE SEQUENCE [LARGE SCALE GENOMIC DNA]</scope>
    <source>
        <strain evidence="4 5">C11</strain>
    </source>
</reference>
<gene>
    <name evidence="4" type="primary">sseA</name>
    <name evidence="4" type="ORF">ABN401_04570</name>
</gene>
<organism evidence="4 5">
    <name type="scientific">Brevundimonas aurifodinae</name>
    <dbReference type="NCBI Taxonomy" id="1508312"/>
    <lineage>
        <taxon>Bacteria</taxon>
        <taxon>Pseudomonadati</taxon>
        <taxon>Pseudomonadota</taxon>
        <taxon>Alphaproteobacteria</taxon>
        <taxon>Caulobacterales</taxon>
        <taxon>Caulobacteraceae</taxon>
        <taxon>Brevundimonas</taxon>
    </lineage>
</organism>
<comment type="caution">
    <text evidence="4">The sequence shown here is derived from an EMBL/GenBank/DDBJ whole genome shotgun (WGS) entry which is preliminary data.</text>
</comment>
<evidence type="ECO:0000256" key="1">
    <source>
        <dbReference type="ARBA" id="ARBA00022679"/>
    </source>
</evidence>
<dbReference type="PROSITE" id="PS50206">
    <property type="entry name" value="RHODANESE_3"/>
    <property type="match status" value="2"/>
</dbReference>
<dbReference type="InterPro" id="IPR036873">
    <property type="entry name" value="Rhodanese-like_dom_sf"/>
</dbReference>
<keyword evidence="5" id="KW-1185">Reference proteome</keyword>
<dbReference type="SMART" id="SM00450">
    <property type="entry name" value="RHOD"/>
    <property type="match status" value="2"/>
</dbReference>
<protein>
    <submittedName>
        <fullName evidence="4">3-mercaptopyruvate sulfurtransferase</fullName>
        <ecNumber evidence="4">2.8.1.2</ecNumber>
    </submittedName>
</protein>
<feature type="domain" description="Rhodanese" evidence="3">
    <location>
        <begin position="16"/>
        <end position="131"/>
    </location>
</feature>
<dbReference type="RefSeq" id="WP_349683648.1">
    <property type="nucleotide sequence ID" value="NZ_JBEGDD010000003.1"/>
</dbReference>
<dbReference type="InterPro" id="IPR045078">
    <property type="entry name" value="TST/MPST-like"/>
</dbReference>
<dbReference type="EC" id="2.8.1.2" evidence="4"/>
<evidence type="ECO:0000313" key="5">
    <source>
        <dbReference type="Proteomes" id="UP001445732"/>
    </source>
</evidence>
<dbReference type="SUPFAM" id="SSF52821">
    <property type="entry name" value="Rhodanese/Cell cycle control phosphatase"/>
    <property type="match status" value="2"/>
</dbReference>
<evidence type="ECO:0000313" key="4">
    <source>
        <dbReference type="EMBL" id="MEQ7154481.1"/>
    </source>
</evidence>
<keyword evidence="2" id="KW-0677">Repeat</keyword>
<dbReference type="CDD" id="cd01448">
    <property type="entry name" value="TST_Repeat_1"/>
    <property type="match status" value="1"/>
</dbReference>
<dbReference type="NCBIfam" id="NF008557">
    <property type="entry name" value="PRK11493.1"/>
    <property type="match status" value="1"/>
</dbReference>
<accession>A0ABV1NKV6</accession>
<dbReference type="PANTHER" id="PTHR11364:SF27">
    <property type="entry name" value="SULFURTRANSFERASE"/>
    <property type="match status" value="1"/>
</dbReference>
<dbReference type="EMBL" id="JBEGDD010000003">
    <property type="protein sequence ID" value="MEQ7154481.1"/>
    <property type="molecule type" value="Genomic_DNA"/>
</dbReference>
<evidence type="ECO:0000259" key="3">
    <source>
        <dbReference type="PROSITE" id="PS50206"/>
    </source>
</evidence>
<keyword evidence="1 4" id="KW-0808">Transferase</keyword>
<dbReference type="InterPro" id="IPR001763">
    <property type="entry name" value="Rhodanese-like_dom"/>
</dbReference>
<proteinExistence type="predicted"/>
<dbReference type="Pfam" id="PF00581">
    <property type="entry name" value="Rhodanese"/>
    <property type="match status" value="2"/>
</dbReference>
<evidence type="ECO:0000256" key="2">
    <source>
        <dbReference type="ARBA" id="ARBA00022737"/>
    </source>
</evidence>
<name>A0ABV1NKV6_9CAUL</name>